<dbReference type="PANTHER" id="PTHR11474">
    <property type="entry name" value="TYROSINASE FAMILY MEMBER"/>
    <property type="match status" value="1"/>
</dbReference>
<evidence type="ECO:0000313" key="15">
    <source>
        <dbReference type="Proteomes" id="UP000799757"/>
    </source>
</evidence>
<evidence type="ECO:0000256" key="6">
    <source>
        <dbReference type="ARBA" id="ARBA00023008"/>
    </source>
</evidence>
<dbReference type="EC" id="1.14.18.1" evidence="3"/>
<comment type="catalytic activity">
    <reaction evidence="9">
        <text>2 L-dopa + O2 = 2 L-dopaquinone + 2 H2O</text>
        <dbReference type="Rhea" id="RHEA:34287"/>
        <dbReference type="ChEBI" id="CHEBI:15377"/>
        <dbReference type="ChEBI" id="CHEBI:15379"/>
        <dbReference type="ChEBI" id="CHEBI:57504"/>
        <dbReference type="ChEBI" id="CHEBI:57924"/>
        <dbReference type="EC" id="1.14.18.1"/>
    </reaction>
</comment>
<evidence type="ECO:0000259" key="13">
    <source>
        <dbReference type="PROSITE" id="PS00498"/>
    </source>
</evidence>
<evidence type="ECO:0000313" key="14">
    <source>
        <dbReference type="EMBL" id="KAF2790496.1"/>
    </source>
</evidence>
<evidence type="ECO:0000256" key="2">
    <source>
        <dbReference type="ARBA" id="ARBA00009928"/>
    </source>
</evidence>
<name>A0A6A6X2A2_9PLEO</name>
<dbReference type="SUPFAM" id="SSF48056">
    <property type="entry name" value="Di-copper centre-containing domain"/>
    <property type="match status" value="1"/>
</dbReference>
<evidence type="ECO:0000256" key="4">
    <source>
        <dbReference type="ARBA" id="ARBA00022723"/>
    </source>
</evidence>
<feature type="compositionally biased region" description="Polar residues" evidence="11">
    <location>
        <begin position="1"/>
        <end position="16"/>
    </location>
</feature>
<gene>
    <name evidence="14" type="ORF">K505DRAFT_377481</name>
</gene>
<feature type="region of interest" description="Disordered" evidence="11">
    <location>
        <begin position="1"/>
        <end position="21"/>
    </location>
</feature>
<dbReference type="InterPro" id="IPR002227">
    <property type="entry name" value="Tyrosinase_Cu-bd"/>
</dbReference>
<dbReference type="InterPro" id="IPR050316">
    <property type="entry name" value="Tyrosinase/Hemocyanin"/>
</dbReference>
<dbReference type="PROSITE" id="PS00498">
    <property type="entry name" value="TYROSINASE_2"/>
    <property type="match status" value="1"/>
</dbReference>
<feature type="domain" description="Tyrosinase copper-binding" evidence="12">
    <location>
        <begin position="91"/>
        <end position="108"/>
    </location>
</feature>
<evidence type="ECO:0000256" key="5">
    <source>
        <dbReference type="ARBA" id="ARBA00023002"/>
    </source>
</evidence>
<dbReference type="InterPro" id="IPR008922">
    <property type="entry name" value="Di-copper_centre_dom_sf"/>
</dbReference>
<feature type="region of interest" description="Disordered" evidence="11">
    <location>
        <begin position="196"/>
        <end position="219"/>
    </location>
</feature>
<comment type="similarity">
    <text evidence="2">Belongs to the tyrosinase family.</text>
</comment>
<protein>
    <recommendedName>
        <fullName evidence="3">tyrosinase</fullName>
        <ecNumber evidence="3">1.14.18.1</ecNumber>
    </recommendedName>
</protein>
<feature type="compositionally biased region" description="Low complexity" evidence="11">
    <location>
        <begin position="487"/>
        <end position="499"/>
    </location>
</feature>
<dbReference type="Pfam" id="PF18132">
    <property type="entry name" value="Tyrosinase_C"/>
    <property type="match status" value="1"/>
</dbReference>
<dbReference type="PANTHER" id="PTHR11474:SF76">
    <property type="entry name" value="SHKT DOMAIN-CONTAINING PROTEIN"/>
    <property type="match status" value="1"/>
</dbReference>
<evidence type="ECO:0000256" key="8">
    <source>
        <dbReference type="ARBA" id="ARBA00023101"/>
    </source>
</evidence>
<feature type="region of interest" description="Disordered" evidence="11">
    <location>
        <begin position="459"/>
        <end position="501"/>
    </location>
</feature>
<dbReference type="GO" id="GO:0004503">
    <property type="term" value="F:tyrosinase activity"/>
    <property type="evidence" value="ECO:0007669"/>
    <property type="project" value="UniProtKB-EC"/>
</dbReference>
<dbReference type="PRINTS" id="PR00092">
    <property type="entry name" value="TYROSINASE"/>
</dbReference>
<sequence>MASTITATGVATTPGPNGSVPIRREIRDLQANYKDQWNIYLLGLADLQKKPVTDLLSYYSVAGIHGEPFVPWNGVTGNDKSTFRFGGYCTHSSILFLPWHRPYLAMYEKALYASVQKVASQFPESTRARYIAAAKNFRMPYWDWATRISGRDSAFPTAISSQTASVVDVDGVTKPINNPLYSFQFSDKKIPPDLALDNNWNQFPDTKRSPDQNGNSQNPLVSRVITNESASLRNNVSLLLLSYKQFDAFSDNAWRQSNKPGEYGSMEDVHNEIHDKVGQGGHMGSLKVSAFDPVFWLHHTNIDRLWAIWQALNPDSYAIDKVVQTNEANFTIAAGTRVTATTDLKPFYDSSATKFWNAARVKNTAPFGYAYPETQRWLYENEQTYQTTLRSQVTVQYGGNVINNFFENIAILPPTTKAEVPSAEISNPKPALNMKFAKKAIAHPVQAAQEVLGLDPAKEASVKTTASDGAPKAQANGGTPKSAENKPTTAPASAQVSAPAPAPLNIPPQFAHLVPNRTYTEYVTNLRALKHGLSQTFRVYVFLGDFNPDPRTWPTEHNVVGRFAVLGQGGDGATPCTKCQHDAASDLAVTGTVPLTSALLQDIVSGQLSSLDPAVVVPYLEANLHWRVTVFDGSEHPRDQVPGLKVAVVSTEVRIGDDGVPVYSGVYDSHPGITDGRPAGWGAGDQV</sequence>
<keyword evidence="7" id="KW-0503">Monooxygenase</keyword>
<reference evidence="14" key="1">
    <citation type="journal article" date="2020" name="Stud. Mycol.">
        <title>101 Dothideomycetes genomes: a test case for predicting lifestyles and emergence of pathogens.</title>
        <authorList>
            <person name="Haridas S."/>
            <person name="Albert R."/>
            <person name="Binder M."/>
            <person name="Bloem J."/>
            <person name="Labutti K."/>
            <person name="Salamov A."/>
            <person name="Andreopoulos B."/>
            <person name="Baker S."/>
            <person name="Barry K."/>
            <person name="Bills G."/>
            <person name="Bluhm B."/>
            <person name="Cannon C."/>
            <person name="Castanera R."/>
            <person name="Culley D."/>
            <person name="Daum C."/>
            <person name="Ezra D."/>
            <person name="Gonzalez J."/>
            <person name="Henrissat B."/>
            <person name="Kuo A."/>
            <person name="Liang C."/>
            <person name="Lipzen A."/>
            <person name="Lutzoni F."/>
            <person name="Magnuson J."/>
            <person name="Mondo S."/>
            <person name="Nolan M."/>
            <person name="Ohm R."/>
            <person name="Pangilinan J."/>
            <person name="Park H.-J."/>
            <person name="Ramirez L."/>
            <person name="Alfaro M."/>
            <person name="Sun H."/>
            <person name="Tritt A."/>
            <person name="Yoshinaga Y."/>
            <person name="Zwiers L.-H."/>
            <person name="Turgeon B."/>
            <person name="Goodwin S."/>
            <person name="Spatafora J."/>
            <person name="Crous P."/>
            <person name="Grigoriev I."/>
        </authorList>
    </citation>
    <scope>NUCLEOTIDE SEQUENCE</scope>
    <source>
        <strain evidence="14">CBS 109.77</strain>
    </source>
</reference>
<dbReference type="InterPro" id="IPR041640">
    <property type="entry name" value="Tyrosinase_C"/>
</dbReference>
<evidence type="ECO:0000256" key="11">
    <source>
        <dbReference type="SAM" id="MobiDB-lite"/>
    </source>
</evidence>
<evidence type="ECO:0000256" key="3">
    <source>
        <dbReference type="ARBA" id="ARBA00011906"/>
    </source>
</evidence>
<keyword evidence="4" id="KW-0479">Metal-binding</keyword>
<evidence type="ECO:0000256" key="1">
    <source>
        <dbReference type="ARBA" id="ARBA00001973"/>
    </source>
</evidence>
<dbReference type="Gene3D" id="1.10.1280.10">
    <property type="entry name" value="Di-copper center containing domain from catechol oxidase"/>
    <property type="match status" value="1"/>
</dbReference>
<comment type="cofactor">
    <cofactor evidence="1">
        <name>Cu(2+)</name>
        <dbReference type="ChEBI" id="CHEBI:29036"/>
    </cofactor>
</comment>
<proteinExistence type="inferred from homology"/>
<dbReference type="GO" id="GO:0042438">
    <property type="term" value="P:melanin biosynthetic process"/>
    <property type="evidence" value="ECO:0007669"/>
    <property type="project" value="UniProtKB-KW"/>
</dbReference>
<keyword evidence="5" id="KW-0560">Oxidoreductase</keyword>
<keyword evidence="15" id="KW-1185">Reference proteome</keyword>
<dbReference type="Pfam" id="PF00264">
    <property type="entry name" value="Tyrosinase"/>
    <property type="match status" value="1"/>
</dbReference>
<comment type="catalytic activity">
    <reaction evidence="10">
        <text>L-tyrosine + O2 = L-dopaquinone + H2O</text>
        <dbReference type="Rhea" id="RHEA:18117"/>
        <dbReference type="ChEBI" id="CHEBI:15377"/>
        <dbReference type="ChEBI" id="CHEBI:15379"/>
        <dbReference type="ChEBI" id="CHEBI:57924"/>
        <dbReference type="ChEBI" id="CHEBI:58315"/>
        <dbReference type="EC" id="1.14.18.1"/>
    </reaction>
</comment>
<dbReference type="AlphaFoldDB" id="A0A6A6X2A2"/>
<accession>A0A6A6X2A2</accession>
<dbReference type="GO" id="GO:0046872">
    <property type="term" value="F:metal ion binding"/>
    <property type="evidence" value="ECO:0007669"/>
    <property type="project" value="UniProtKB-KW"/>
</dbReference>
<dbReference type="Gene3D" id="2.60.310.20">
    <property type="match status" value="1"/>
</dbReference>
<evidence type="ECO:0000256" key="9">
    <source>
        <dbReference type="ARBA" id="ARBA00048233"/>
    </source>
</evidence>
<organism evidence="14 15">
    <name type="scientific">Melanomma pulvis-pyrius CBS 109.77</name>
    <dbReference type="NCBI Taxonomy" id="1314802"/>
    <lineage>
        <taxon>Eukaryota</taxon>
        <taxon>Fungi</taxon>
        <taxon>Dikarya</taxon>
        <taxon>Ascomycota</taxon>
        <taxon>Pezizomycotina</taxon>
        <taxon>Dothideomycetes</taxon>
        <taxon>Pleosporomycetidae</taxon>
        <taxon>Pleosporales</taxon>
        <taxon>Melanommataceae</taxon>
        <taxon>Melanomma</taxon>
    </lineage>
</organism>
<feature type="domain" description="Tyrosinase copper-binding" evidence="13">
    <location>
        <begin position="292"/>
        <end position="303"/>
    </location>
</feature>
<evidence type="ECO:0000256" key="10">
    <source>
        <dbReference type="ARBA" id="ARBA00048881"/>
    </source>
</evidence>
<dbReference type="PROSITE" id="PS00497">
    <property type="entry name" value="TYROSINASE_1"/>
    <property type="match status" value="1"/>
</dbReference>
<evidence type="ECO:0000259" key="12">
    <source>
        <dbReference type="PROSITE" id="PS00497"/>
    </source>
</evidence>
<dbReference type="Proteomes" id="UP000799757">
    <property type="component" value="Unassembled WGS sequence"/>
</dbReference>
<keyword evidence="6" id="KW-0186">Copper</keyword>
<dbReference type="OrthoDB" id="6132182at2759"/>
<dbReference type="EMBL" id="MU002070">
    <property type="protein sequence ID" value="KAF2790496.1"/>
    <property type="molecule type" value="Genomic_DNA"/>
</dbReference>
<evidence type="ECO:0000256" key="7">
    <source>
        <dbReference type="ARBA" id="ARBA00023033"/>
    </source>
</evidence>
<keyword evidence="8" id="KW-0470">Melanin biosynthesis</keyword>